<dbReference type="EMBL" id="JBJXBP010000007">
    <property type="protein sequence ID" value="KAL3819719.1"/>
    <property type="molecule type" value="Genomic_DNA"/>
</dbReference>
<dbReference type="Proteomes" id="UP001634393">
    <property type="component" value="Unassembled WGS sequence"/>
</dbReference>
<dbReference type="AlphaFoldDB" id="A0ABD3S5K0"/>
<evidence type="ECO:0000313" key="1">
    <source>
        <dbReference type="EMBL" id="KAL3819719.1"/>
    </source>
</evidence>
<keyword evidence="2" id="KW-1185">Reference proteome</keyword>
<protein>
    <submittedName>
        <fullName evidence="1">Uncharacterized protein</fullName>
    </submittedName>
</protein>
<evidence type="ECO:0000313" key="2">
    <source>
        <dbReference type="Proteomes" id="UP001634393"/>
    </source>
</evidence>
<proteinExistence type="predicted"/>
<organism evidence="1 2">
    <name type="scientific">Penstemon smallii</name>
    <dbReference type="NCBI Taxonomy" id="265156"/>
    <lineage>
        <taxon>Eukaryota</taxon>
        <taxon>Viridiplantae</taxon>
        <taxon>Streptophyta</taxon>
        <taxon>Embryophyta</taxon>
        <taxon>Tracheophyta</taxon>
        <taxon>Spermatophyta</taxon>
        <taxon>Magnoliopsida</taxon>
        <taxon>eudicotyledons</taxon>
        <taxon>Gunneridae</taxon>
        <taxon>Pentapetalae</taxon>
        <taxon>asterids</taxon>
        <taxon>lamiids</taxon>
        <taxon>Lamiales</taxon>
        <taxon>Plantaginaceae</taxon>
        <taxon>Cheloneae</taxon>
        <taxon>Penstemon</taxon>
    </lineage>
</organism>
<name>A0ABD3S5K0_9LAMI</name>
<comment type="caution">
    <text evidence="1">The sequence shown here is derived from an EMBL/GenBank/DDBJ whole genome shotgun (WGS) entry which is preliminary data.</text>
</comment>
<sequence>MCMQGEARIRSILEFVEFELDRANIIKLSLGRLAAELQLKCNVVAHSKNTSFVRKYWEMQSGNYFSINAEWELFLYKPFFIHTLELELALFQFLVSRVGDLEYCSPNIKDLSMWQQILLWKSTS</sequence>
<gene>
    <name evidence="1" type="ORF">ACJIZ3_005624</name>
</gene>
<reference evidence="1 2" key="1">
    <citation type="submission" date="2024-12" db="EMBL/GenBank/DDBJ databases">
        <title>The unique morphological basis and parallel evolutionary history of personate flowers in Penstemon.</title>
        <authorList>
            <person name="Depatie T.H."/>
            <person name="Wessinger C.A."/>
        </authorList>
    </citation>
    <scope>NUCLEOTIDE SEQUENCE [LARGE SCALE GENOMIC DNA]</scope>
    <source>
        <strain evidence="1">WTNN_2</strain>
        <tissue evidence="1">Leaf</tissue>
    </source>
</reference>
<accession>A0ABD3S5K0</accession>